<keyword evidence="1" id="KW-0732">Signal</keyword>
<feature type="signal peptide" evidence="1">
    <location>
        <begin position="1"/>
        <end position="21"/>
    </location>
</feature>
<evidence type="ECO:0008006" key="4">
    <source>
        <dbReference type="Google" id="ProtNLM"/>
    </source>
</evidence>
<keyword evidence="3" id="KW-1185">Reference proteome</keyword>
<comment type="caution">
    <text evidence="2">The sequence shown here is derived from an EMBL/GenBank/DDBJ whole genome shotgun (WGS) entry which is preliminary data.</text>
</comment>
<evidence type="ECO:0000256" key="1">
    <source>
        <dbReference type="SAM" id="SignalP"/>
    </source>
</evidence>
<evidence type="ECO:0000313" key="2">
    <source>
        <dbReference type="EMBL" id="GBN49546.1"/>
    </source>
</evidence>
<dbReference type="EMBL" id="BGPR01011091">
    <property type="protein sequence ID" value="GBN49546.1"/>
    <property type="molecule type" value="Genomic_DNA"/>
</dbReference>
<name>A0A4Y2PHN0_ARAVE</name>
<protein>
    <recommendedName>
        <fullName evidence="4">EGF-like domain-containing protein</fullName>
    </recommendedName>
</protein>
<feature type="chain" id="PRO_5021362751" description="EGF-like domain-containing protein" evidence="1">
    <location>
        <begin position="22"/>
        <end position="224"/>
    </location>
</feature>
<organism evidence="2 3">
    <name type="scientific">Araneus ventricosus</name>
    <name type="common">Orbweaver spider</name>
    <name type="synonym">Epeira ventricosa</name>
    <dbReference type="NCBI Taxonomy" id="182803"/>
    <lineage>
        <taxon>Eukaryota</taxon>
        <taxon>Metazoa</taxon>
        <taxon>Ecdysozoa</taxon>
        <taxon>Arthropoda</taxon>
        <taxon>Chelicerata</taxon>
        <taxon>Arachnida</taxon>
        <taxon>Araneae</taxon>
        <taxon>Araneomorphae</taxon>
        <taxon>Entelegynae</taxon>
        <taxon>Araneoidea</taxon>
        <taxon>Araneidae</taxon>
        <taxon>Araneus</taxon>
    </lineage>
</organism>
<proteinExistence type="predicted"/>
<accession>A0A4Y2PHN0</accession>
<sequence>MWCVRKEAILLLFITTLHVQCNTCFNSWNIKQTDSRLSLRGHKWSGRVHHHVHPHRHTRLWHFTHHACRCENGNCVSEGGKNICMCNPGYGNYSETVCKACECGPDTNCMWQSGWIGEKICFCKPGYTQNGNKCVACNCGPDTNCTFIDKEFYKPVLKKCLCNPGYHEEKGKCVADEISTTVTSTSRNLMAAILPSTITCKCFFFRVELLVFLFKIFFDGSICL</sequence>
<reference evidence="2 3" key="1">
    <citation type="journal article" date="2019" name="Sci. Rep.">
        <title>Orb-weaving spider Araneus ventricosus genome elucidates the spidroin gene catalogue.</title>
        <authorList>
            <person name="Kono N."/>
            <person name="Nakamura H."/>
            <person name="Ohtoshi R."/>
            <person name="Moran D.A.P."/>
            <person name="Shinohara A."/>
            <person name="Yoshida Y."/>
            <person name="Fujiwara M."/>
            <person name="Mori M."/>
            <person name="Tomita M."/>
            <person name="Arakawa K."/>
        </authorList>
    </citation>
    <scope>NUCLEOTIDE SEQUENCE [LARGE SCALE GENOMIC DNA]</scope>
</reference>
<evidence type="ECO:0000313" key="3">
    <source>
        <dbReference type="Proteomes" id="UP000499080"/>
    </source>
</evidence>
<gene>
    <name evidence="2" type="ORF">AVEN_75323_1</name>
</gene>
<dbReference type="AlphaFoldDB" id="A0A4Y2PHN0"/>
<dbReference type="OrthoDB" id="410989at2759"/>
<dbReference type="Proteomes" id="UP000499080">
    <property type="component" value="Unassembled WGS sequence"/>
</dbReference>